<dbReference type="FunCoup" id="A0A1V9XYY8">
    <property type="interactions" value="1377"/>
</dbReference>
<dbReference type="InParanoid" id="A0A1V9XYY8"/>
<dbReference type="GO" id="GO:0012505">
    <property type="term" value="C:endomembrane system"/>
    <property type="evidence" value="ECO:0007669"/>
    <property type="project" value="TreeGrafter"/>
</dbReference>
<dbReference type="GO" id="GO:0007346">
    <property type="term" value="P:regulation of mitotic cell cycle"/>
    <property type="evidence" value="ECO:0007669"/>
    <property type="project" value="TreeGrafter"/>
</dbReference>
<feature type="compositionally biased region" description="Gly residues" evidence="2">
    <location>
        <begin position="279"/>
        <end position="288"/>
    </location>
</feature>
<protein>
    <submittedName>
        <fullName evidence="3">CDK5 regulatory subunit-associated protein 3-like</fullName>
    </submittedName>
</protein>
<comment type="caution">
    <text evidence="3">The sequence shown here is derived from an EMBL/GenBank/DDBJ whole genome shotgun (WGS) entry which is preliminary data.</text>
</comment>
<sequence>MPELDEVRELLSGSLINYFNCERLIEILKETEKDTKNFFGSYSSQRMKDWLEVIRLYQVDNVYLADAAQQLIRAVNYEIPSMKRQINKNRQLQEESVSKEESYLKSSTDVRSQFERECHKLGIKGSQVKSELLALLKELPEVFDSVANSLVEVKPAVEFYRAFVNFTLGQDLPDTEFLPLLHYMQTKGNTTTYEWRTGRVPDVIAELRSYSPVTVEPASDDQIDFGDLGGDEATSLGSTSQSNGDFVHLDQIDFGTEVDDNISWDISVQDDGSGNEAVGNGGSSGSDEGGANVARGIDALSVLHNPTTREMFLNELREIECFLTQRLEEMSTEGDVVLVSIMQRATENIQRQTTDSVRAMVERVEAMLGLLTGHKMIHLYQLHSSPKYVDRLVEQLEHKLYLADKYIQSRDAVISLREEARLDKARLIPQLEMIVNKAKILRGQIEKEISNKYKGRPVRLTGINF</sequence>
<gene>
    <name evidence="3" type="ORF">BIW11_00268</name>
</gene>
<dbReference type="PANTHER" id="PTHR14894">
    <property type="entry name" value="CDK5 REGULATORY SUBUNIT-ASSOCIATED PROTEIN 3"/>
    <property type="match status" value="1"/>
</dbReference>
<dbReference type="OrthoDB" id="340432at2759"/>
<reference evidence="3 4" key="1">
    <citation type="journal article" date="2017" name="Gigascience">
        <title>Draft genome of the honey bee ectoparasitic mite, Tropilaelaps mercedesae, is shaped by the parasitic life history.</title>
        <authorList>
            <person name="Dong X."/>
            <person name="Armstrong S.D."/>
            <person name="Xia D."/>
            <person name="Makepeace B.L."/>
            <person name="Darby A.C."/>
            <person name="Kadowaki T."/>
        </authorList>
    </citation>
    <scope>NUCLEOTIDE SEQUENCE [LARGE SCALE GENOMIC DNA]</scope>
    <source>
        <strain evidence="3">Wuxi-XJTLU</strain>
    </source>
</reference>
<keyword evidence="4" id="KW-1185">Reference proteome</keyword>
<evidence type="ECO:0000313" key="4">
    <source>
        <dbReference type="Proteomes" id="UP000192247"/>
    </source>
</evidence>
<organism evidence="3 4">
    <name type="scientific">Tropilaelaps mercedesae</name>
    <dbReference type="NCBI Taxonomy" id="418985"/>
    <lineage>
        <taxon>Eukaryota</taxon>
        <taxon>Metazoa</taxon>
        <taxon>Ecdysozoa</taxon>
        <taxon>Arthropoda</taxon>
        <taxon>Chelicerata</taxon>
        <taxon>Arachnida</taxon>
        <taxon>Acari</taxon>
        <taxon>Parasitiformes</taxon>
        <taxon>Mesostigmata</taxon>
        <taxon>Gamasina</taxon>
        <taxon>Dermanyssoidea</taxon>
        <taxon>Laelapidae</taxon>
        <taxon>Tropilaelaps</taxon>
    </lineage>
</organism>
<dbReference type="STRING" id="418985.A0A1V9XYY8"/>
<accession>A0A1V9XYY8</accession>
<dbReference type="PANTHER" id="PTHR14894:SF0">
    <property type="entry name" value="CDK5 REGULATORY SUBUNIT-ASSOCIATED PROTEIN 3"/>
    <property type="match status" value="1"/>
</dbReference>
<dbReference type="Pfam" id="PF05600">
    <property type="entry name" value="CDK5RAP3"/>
    <property type="match status" value="1"/>
</dbReference>
<dbReference type="AlphaFoldDB" id="A0A1V9XYY8"/>
<dbReference type="Proteomes" id="UP000192247">
    <property type="component" value="Unassembled WGS sequence"/>
</dbReference>
<dbReference type="InterPro" id="IPR008491">
    <property type="entry name" value="CDK5RAP3"/>
</dbReference>
<name>A0A1V9XYY8_9ACAR</name>
<evidence type="ECO:0000256" key="1">
    <source>
        <dbReference type="ARBA" id="ARBA00007478"/>
    </source>
</evidence>
<dbReference type="EMBL" id="MNPL01001965">
    <property type="protein sequence ID" value="OQR78653.1"/>
    <property type="molecule type" value="Genomic_DNA"/>
</dbReference>
<feature type="region of interest" description="Disordered" evidence="2">
    <location>
        <begin position="267"/>
        <end position="291"/>
    </location>
</feature>
<evidence type="ECO:0000313" key="3">
    <source>
        <dbReference type="EMBL" id="OQR78653.1"/>
    </source>
</evidence>
<comment type="similarity">
    <text evidence="1">Belongs to the CDK5RAP3 family.</text>
</comment>
<proteinExistence type="inferred from homology"/>
<evidence type="ECO:0000256" key="2">
    <source>
        <dbReference type="SAM" id="MobiDB-lite"/>
    </source>
</evidence>